<comment type="caution">
    <text evidence="1">The sequence shown here is derived from an EMBL/GenBank/DDBJ whole genome shotgun (WGS) entry which is preliminary data.</text>
</comment>
<dbReference type="RefSeq" id="WP_159964591.1">
    <property type="nucleotide sequence ID" value="NZ_APKE01000014.1"/>
</dbReference>
<dbReference type="OrthoDB" id="7877306at2"/>
<accession>A0A921NRK4</accession>
<evidence type="ECO:0000313" key="1">
    <source>
        <dbReference type="EMBL" id="KAF0676460.1"/>
    </source>
</evidence>
<dbReference type="EMBL" id="APKE01000014">
    <property type="protein sequence ID" value="KAF0676460.1"/>
    <property type="molecule type" value="Genomic_DNA"/>
</dbReference>
<protein>
    <submittedName>
        <fullName evidence="1">Uncharacterized protein</fullName>
    </submittedName>
</protein>
<reference evidence="1" key="1">
    <citation type="submission" date="2013-03" db="EMBL/GenBank/DDBJ databases">
        <title>Genome Sequence of the Profundibacterium mesophilum strain KAUST100406-0324T from Red Sea, a novel genus in the family Rhodobacteraceae.</title>
        <authorList>
            <person name="Essack M."/>
            <person name="Alam I."/>
            <person name="Lafi F."/>
            <person name="Alawi W."/>
            <person name="Kamanu F."/>
            <person name="Al-Suwailem A."/>
            <person name="Lee O.O."/>
            <person name="Xu Y."/>
            <person name="Bajic V."/>
            <person name="Qian P.-Y."/>
            <person name="Archer J."/>
        </authorList>
    </citation>
    <scope>NUCLEOTIDE SEQUENCE</scope>
    <source>
        <strain evidence="1">KAUST100406-0324</strain>
    </source>
</reference>
<keyword evidence="2" id="KW-1185">Reference proteome</keyword>
<sequence>MGEAVCILRARKLVFVRYFGSYAVPDLLRVFDRITYHPDHVPDLDLLHDLRGITDISISDGDLGQLASMAKGHYARRTNTCRTALLASRPSVLQGARAFERLVADNPLVDLRSFDQEGEALRFLGIEDMAQLFFGSSAAAAEGHLR</sequence>
<name>A0A921NRK4_9RHOB</name>
<evidence type="ECO:0000313" key="2">
    <source>
        <dbReference type="Proteomes" id="UP000698242"/>
    </source>
</evidence>
<gene>
    <name evidence="1" type="ORF">PMES_01192</name>
</gene>
<organism evidence="1 2">
    <name type="scientific">Profundibacterium mesophilum KAUST100406-0324</name>
    <dbReference type="NCBI Taxonomy" id="1037889"/>
    <lineage>
        <taxon>Bacteria</taxon>
        <taxon>Pseudomonadati</taxon>
        <taxon>Pseudomonadota</taxon>
        <taxon>Alphaproteobacteria</taxon>
        <taxon>Rhodobacterales</taxon>
        <taxon>Roseobacteraceae</taxon>
        <taxon>Profundibacterium</taxon>
    </lineage>
</organism>
<dbReference type="Proteomes" id="UP000698242">
    <property type="component" value="Unassembled WGS sequence"/>
</dbReference>
<proteinExistence type="predicted"/>
<dbReference type="AlphaFoldDB" id="A0A921NRK4"/>